<name>A0ABZ0D2I4_9BURK</name>
<keyword evidence="1" id="KW-0614">Plasmid</keyword>
<evidence type="ECO:0000313" key="1">
    <source>
        <dbReference type="EMBL" id="WOB11389.1"/>
    </source>
</evidence>
<evidence type="ECO:0000313" key="2">
    <source>
        <dbReference type="Proteomes" id="UP001303946"/>
    </source>
</evidence>
<dbReference type="Proteomes" id="UP001303946">
    <property type="component" value="Plasmid unnamed2"/>
</dbReference>
<geneLocation type="plasmid" evidence="1 2">
    <name>unnamed2</name>
</geneLocation>
<protein>
    <submittedName>
        <fullName evidence="1">Uncharacterized protein</fullName>
    </submittedName>
</protein>
<accession>A0ABZ0D2I4</accession>
<dbReference type="EMBL" id="CP136338">
    <property type="protein sequence ID" value="WOB11389.1"/>
    <property type="molecule type" value="Genomic_DNA"/>
</dbReference>
<proteinExistence type="predicted"/>
<gene>
    <name evidence="1" type="ORF">RXV79_27780</name>
</gene>
<sequence>MEPGSAEYAKAETEVRAKLQSIKHIVDYYYGVNGAEKPHLPIDTIIDALRQPRSAKEMAIREAICFHLSCDQVGVSTLYDACSLLDDKNSGDRPYLAVILPCASLLRQHSERFKTVYS</sequence>
<reference evidence="1 2" key="1">
    <citation type="submission" date="2023-10" db="EMBL/GenBank/DDBJ databases">
        <title>Bacteria for the degradation of biodegradable plastic PBAT(Polybutylene adipate terephthalate).</title>
        <authorList>
            <person name="Weon H.-Y."/>
            <person name="Yeon J."/>
        </authorList>
    </citation>
    <scope>NUCLEOTIDE SEQUENCE [LARGE SCALE GENOMIC DNA]</scope>
    <source>
        <strain evidence="1 2">SBD 7-3</strain>
        <plasmid evidence="1 2">unnamed2</plasmid>
    </source>
</reference>
<keyword evidence="2" id="KW-1185">Reference proteome</keyword>
<dbReference type="RefSeq" id="WP_316704695.1">
    <property type="nucleotide sequence ID" value="NZ_CP136338.1"/>
</dbReference>
<organism evidence="1 2">
    <name type="scientific">Piscinibacter gummiphilus</name>
    <dbReference type="NCBI Taxonomy" id="946333"/>
    <lineage>
        <taxon>Bacteria</taxon>
        <taxon>Pseudomonadati</taxon>
        <taxon>Pseudomonadota</taxon>
        <taxon>Betaproteobacteria</taxon>
        <taxon>Burkholderiales</taxon>
        <taxon>Sphaerotilaceae</taxon>
        <taxon>Piscinibacter</taxon>
    </lineage>
</organism>